<dbReference type="RefSeq" id="WP_137628164.1">
    <property type="nucleotide sequence ID" value="NZ_BJDJ01000006.1"/>
</dbReference>
<organism evidence="1 2">
    <name type="scientific">Lactiplantibacillus daowaiensis</name>
    <dbReference type="NCBI Taxonomy" id="2559918"/>
    <lineage>
        <taxon>Bacteria</taxon>
        <taxon>Bacillati</taxon>
        <taxon>Bacillota</taxon>
        <taxon>Bacilli</taxon>
        <taxon>Lactobacillales</taxon>
        <taxon>Lactobacillaceae</taxon>
        <taxon>Lactiplantibacillus</taxon>
    </lineage>
</organism>
<proteinExistence type="predicted"/>
<evidence type="ECO:0000313" key="2">
    <source>
        <dbReference type="Proteomes" id="UP001596282"/>
    </source>
</evidence>
<dbReference type="Proteomes" id="UP001596282">
    <property type="component" value="Unassembled WGS sequence"/>
</dbReference>
<accession>A0ABW1RX12</accession>
<keyword evidence="2" id="KW-1185">Reference proteome</keyword>
<sequence length="63" mass="7285">MKEFGVVLIDEAKFKKYDCHFVATTPASLFELVFEHVSKVLKECPDNKDKIYLLYQGTLMKIA</sequence>
<protein>
    <submittedName>
        <fullName evidence="1">Uncharacterized protein</fullName>
    </submittedName>
</protein>
<comment type="caution">
    <text evidence="1">The sequence shown here is derived from an EMBL/GenBank/DDBJ whole genome shotgun (WGS) entry which is preliminary data.</text>
</comment>
<gene>
    <name evidence="1" type="ORF">ACFP5Y_01875</name>
</gene>
<evidence type="ECO:0000313" key="1">
    <source>
        <dbReference type="EMBL" id="MFC6179993.1"/>
    </source>
</evidence>
<name>A0ABW1RX12_9LACO</name>
<dbReference type="EMBL" id="JBHSSC010000005">
    <property type="protein sequence ID" value="MFC6179993.1"/>
    <property type="molecule type" value="Genomic_DNA"/>
</dbReference>
<reference evidence="2" key="1">
    <citation type="journal article" date="2019" name="Int. J. Syst. Evol. Microbiol.">
        <title>The Global Catalogue of Microorganisms (GCM) 10K type strain sequencing project: providing services to taxonomists for standard genome sequencing and annotation.</title>
        <authorList>
            <consortium name="The Broad Institute Genomics Platform"/>
            <consortium name="The Broad Institute Genome Sequencing Center for Infectious Disease"/>
            <person name="Wu L."/>
            <person name="Ma J."/>
        </authorList>
    </citation>
    <scope>NUCLEOTIDE SEQUENCE [LARGE SCALE GENOMIC DNA]</scope>
    <source>
        <strain evidence="2">CCM 8933</strain>
    </source>
</reference>